<evidence type="ECO:0000313" key="3">
    <source>
        <dbReference type="Proteomes" id="UP000286947"/>
    </source>
</evidence>
<dbReference type="RefSeq" id="WP_126979890.1">
    <property type="nucleotide sequence ID" value="NZ_PQSP01000003.1"/>
</dbReference>
<organism evidence="2 3">
    <name type="scientific">Saezia sanguinis</name>
    <dbReference type="NCBI Taxonomy" id="1965230"/>
    <lineage>
        <taxon>Bacteria</taxon>
        <taxon>Pseudomonadati</taxon>
        <taxon>Pseudomonadota</taxon>
        <taxon>Betaproteobacteria</taxon>
        <taxon>Burkholderiales</taxon>
        <taxon>Saeziaceae</taxon>
        <taxon>Saezia</taxon>
    </lineage>
</organism>
<dbReference type="AlphaFoldDB" id="A0A433SDY1"/>
<proteinExistence type="predicted"/>
<accession>A0A433SDY1</accession>
<feature type="transmembrane region" description="Helical" evidence="1">
    <location>
        <begin position="70"/>
        <end position="92"/>
    </location>
</feature>
<feature type="transmembrane region" description="Helical" evidence="1">
    <location>
        <begin position="98"/>
        <end position="119"/>
    </location>
</feature>
<feature type="transmembrane region" description="Helical" evidence="1">
    <location>
        <begin position="163"/>
        <end position="187"/>
    </location>
</feature>
<protein>
    <submittedName>
        <fullName evidence="2">Uncharacterized protein</fullName>
    </submittedName>
</protein>
<name>A0A433SDY1_9BURK</name>
<feature type="transmembrane region" description="Helical" evidence="1">
    <location>
        <begin position="44"/>
        <end position="63"/>
    </location>
</feature>
<comment type="caution">
    <text evidence="2">The sequence shown here is derived from an EMBL/GenBank/DDBJ whole genome shotgun (WGS) entry which is preliminary data.</text>
</comment>
<keyword evidence="1" id="KW-0812">Transmembrane</keyword>
<gene>
    <name evidence="2" type="ORF">CUZ56_01691</name>
</gene>
<keyword evidence="1" id="KW-1133">Transmembrane helix</keyword>
<keyword evidence="1" id="KW-0472">Membrane</keyword>
<evidence type="ECO:0000313" key="2">
    <source>
        <dbReference type="EMBL" id="RUS66896.1"/>
    </source>
</evidence>
<sequence length="190" mass="21210">MMKVKENDQAVKANTHDLILKNGEQVMHDADVEAGLMNEGADRFFHSTPVLVFMLIVACLFNWMLWPISFFVYFVAGFPALLTGVFFNWFLALFKSRGGVVACTALSAGALEYVYLFLIRGTGRDYVFILLAALCGGIIAWWNTRGTVWTGVKAFSSSWGQSAAHVIYFVIIGPWMGVVIMIFLASFHFL</sequence>
<feature type="transmembrane region" description="Helical" evidence="1">
    <location>
        <begin position="126"/>
        <end position="143"/>
    </location>
</feature>
<dbReference type="EMBL" id="PQSP01000003">
    <property type="protein sequence ID" value="RUS66896.1"/>
    <property type="molecule type" value="Genomic_DNA"/>
</dbReference>
<dbReference type="Proteomes" id="UP000286947">
    <property type="component" value="Unassembled WGS sequence"/>
</dbReference>
<reference evidence="2 3" key="1">
    <citation type="submission" date="2018-01" db="EMBL/GenBank/DDBJ databases">
        <title>Saezia sanguinis gen. nov., sp. nov., in the order Burkholderiales isolated from human blood.</title>
        <authorList>
            <person name="Medina-Pascual M.J."/>
            <person name="Valdezate S."/>
            <person name="Monzon S."/>
            <person name="Cuesta I."/>
            <person name="Carrasco G."/>
            <person name="Villalon P."/>
            <person name="Saez-Nieto J.A."/>
        </authorList>
    </citation>
    <scope>NUCLEOTIDE SEQUENCE [LARGE SCALE GENOMIC DNA]</scope>
    <source>
        <strain evidence="2 3">CNM695-12</strain>
    </source>
</reference>
<keyword evidence="3" id="KW-1185">Reference proteome</keyword>
<evidence type="ECO:0000256" key="1">
    <source>
        <dbReference type="SAM" id="Phobius"/>
    </source>
</evidence>